<dbReference type="InterPro" id="IPR047141">
    <property type="entry name" value="Stealth"/>
</dbReference>
<dbReference type="Pfam" id="PF11380">
    <property type="entry name" value="Stealth_CR2"/>
    <property type="match status" value="1"/>
</dbReference>
<accession>A0ABT0AVK9</accession>
<evidence type="ECO:0000259" key="4">
    <source>
        <dbReference type="Pfam" id="PF11380"/>
    </source>
</evidence>
<evidence type="ECO:0000256" key="2">
    <source>
        <dbReference type="ARBA" id="ARBA00022679"/>
    </source>
</evidence>
<dbReference type="InterPro" id="IPR021520">
    <property type="entry name" value="Stealth_CR2"/>
</dbReference>
<keyword evidence="3" id="KW-0270">Exopolysaccharide synthesis</keyword>
<protein>
    <submittedName>
        <fullName evidence="5">Capsule biosynthesis protein CapG</fullName>
    </submittedName>
</protein>
<name>A0ABT0AVK9_9LACT</name>
<organism evidence="5 6">
    <name type="scientific">Pseudolactococcus carnosus</name>
    <dbReference type="NCBI Taxonomy" id="2749961"/>
    <lineage>
        <taxon>Bacteria</taxon>
        <taxon>Bacillati</taxon>
        <taxon>Bacillota</taxon>
        <taxon>Bacilli</taxon>
        <taxon>Lactobacillales</taxon>
        <taxon>Streptococcaceae</taxon>
        <taxon>Pseudolactococcus</taxon>
    </lineage>
</organism>
<evidence type="ECO:0000256" key="3">
    <source>
        <dbReference type="ARBA" id="ARBA00023169"/>
    </source>
</evidence>
<dbReference type="RefSeq" id="WP_244034891.1">
    <property type="nucleotide sequence ID" value="NZ_JAAECS010000015.1"/>
</dbReference>
<gene>
    <name evidence="5" type="ORF">GYN21_10870</name>
</gene>
<comment type="caution">
    <text evidence="5">The sequence shown here is derived from an EMBL/GenBank/DDBJ whole genome shotgun (WGS) entry which is preliminary data.</text>
</comment>
<dbReference type="EMBL" id="JAAECS010000015">
    <property type="protein sequence ID" value="MCJ1990716.1"/>
    <property type="molecule type" value="Genomic_DNA"/>
</dbReference>
<evidence type="ECO:0000313" key="6">
    <source>
        <dbReference type="Proteomes" id="UP001522450"/>
    </source>
</evidence>
<reference evidence="5 6" key="1">
    <citation type="journal article" date="2022" name="Microbiol. Res.">
        <title>Comparative genome analysis, predicted lifestyle and antimicrobial strategies of Lactococcus carnosus and Lactococcus paracarnosus isolated from meat.</title>
        <authorList>
            <person name="Werum V."/>
            <person name="Ehrmann M."/>
            <person name="Vogel R."/>
            <person name="Hilgarth M."/>
        </authorList>
    </citation>
    <scope>NUCLEOTIDE SEQUENCE [LARGE SCALE GENOMIC DNA]</scope>
    <source>
        <strain evidence="5 6">TMW22177</strain>
    </source>
</reference>
<dbReference type="Proteomes" id="UP001522450">
    <property type="component" value="Unassembled WGS sequence"/>
</dbReference>
<feature type="domain" description="Stealth protein CR2 conserved region 2" evidence="4">
    <location>
        <begin position="39"/>
        <end position="139"/>
    </location>
</feature>
<evidence type="ECO:0000313" key="5">
    <source>
        <dbReference type="EMBL" id="MCJ1990716.1"/>
    </source>
</evidence>
<evidence type="ECO:0000256" key="1">
    <source>
        <dbReference type="ARBA" id="ARBA00007583"/>
    </source>
</evidence>
<dbReference type="PANTHER" id="PTHR24045">
    <property type="match status" value="1"/>
</dbReference>
<comment type="similarity">
    <text evidence="1">Belongs to the stealth family.</text>
</comment>
<keyword evidence="6" id="KW-1185">Reference proteome</keyword>
<proteinExistence type="inferred from homology"/>
<dbReference type="PANTHER" id="PTHR24045:SF0">
    <property type="entry name" value="N-ACETYLGLUCOSAMINE-1-PHOSPHOTRANSFERASE SUBUNITS ALPHA_BETA"/>
    <property type="match status" value="1"/>
</dbReference>
<sequence>MDNEKIDFIVTWVDSNDIKWLKRLSDEAQKKKVIIDQERFRDWGLLKYWFRSVEQNAPWVNKIFLITEGHLPKWLNIDNDKLIVVKHSEYISNKYLPTFNSNVIELNFGNISSLGEKFVLFNDDIFINAKTKPSDYFYKGIPKDVGIFSPIIAKEEGVSTTVLNNVKIINSYFNSRDVIKSNPSKWFSTKYGKHLLKNVIVLPWKDILGFYDSHLAISYDKKLYKNVINETINKDLVFRNSFRGASDVSHWLVRYWQLCLGDFTPRSSNFGKYYDIGSSLDDIKKDIKNSKHSIICLNDSNVNEGSFEKYKQILIDIFQSKYSKKSTFEK</sequence>
<keyword evidence="2" id="KW-0808">Transferase</keyword>